<dbReference type="GO" id="GO:0005524">
    <property type="term" value="F:ATP binding"/>
    <property type="evidence" value="ECO:0007669"/>
    <property type="project" value="UniProtKB-KW"/>
</dbReference>
<feature type="domain" description="AAA+ ATPase" evidence="3">
    <location>
        <begin position="135"/>
        <end position="275"/>
    </location>
</feature>
<dbReference type="InterPro" id="IPR045735">
    <property type="entry name" value="Spore_III_AA_AAA+_ATPase"/>
</dbReference>
<evidence type="ECO:0000313" key="5">
    <source>
        <dbReference type="Proteomes" id="UP000051888"/>
    </source>
</evidence>
<dbReference type="PATRIC" id="fig|157838.3.peg.1918"/>
<dbReference type="Pfam" id="PF19568">
    <property type="entry name" value="Spore_III_AA"/>
    <property type="match status" value="1"/>
</dbReference>
<evidence type="ECO:0000313" key="4">
    <source>
        <dbReference type="EMBL" id="KQL53575.1"/>
    </source>
</evidence>
<keyword evidence="5" id="KW-1185">Reference proteome</keyword>
<dbReference type="Proteomes" id="UP000051888">
    <property type="component" value="Unassembled WGS sequence"/>
</dbReference>
<dbReference type="EMBL" id="LJJC01000004">
    <property type="protein sequence ID" value="KQL53575.1"/>
    <property type="molecule type" value="Genomic_DNA"/>
</dbReference>
<proteinExistence type="predicted"/>
<dbReference type="RefSeq" id="WP_055739310.1">
    <property type="nucleotide sequence ID" value="NZ_JAAIWL010000011.1"/>
</dbReference>
<dbReference type="PANTHER" id="PTHR20953:SF3">
    <property type="entry name" value="P-LOOP CONTAINING NUCLEOSIDE TRIPHOSPHATE HYDROLASES SUPERFAMILY PROTEIN"/>
    <property type="match status" value="1"/>
</dbReference>
<evidence type="ECO:0000259" key="3">
    <source>
        <dbReference type="SMART" id="SM00382"/>
    </source>
</evidence>
<dbReference type="InterPro" id="IPR014217">
    <property type="entry name" value="Spore_III_AA"/>
</dbReference>
<dbReference type="AlphaFoldDB" id="A0A0Q3WXC4"/>
<dbReference type="CDD" id="cd00009">
    <property type="entry name" value="AAA"/>
    <property type="match status" value="1"/>
</dbReference>
<protein>
    <submittedName>
        <fullName evidence="4">Stage III sporulation protein AA</fullName>
    </submittedName>
</protein>
<gene>
    <name evidence="4" type="ORF">AN964_08750</name>
</gene>
<organism evidence="4 5">
    <name type="scientific">Heyndrickxia shackletonii</name>
    <dbReference type="NCBI Taxonomy" id="157838"/>
    <lineage>
        <taxon>Bacteria</taxon>
        <taxon>Bacillati</taxon>
        <taxon>Bacillota</taxon>
        <taxon>Bacilli</taxon>
        <taxon>Bacillales</taxon>
        <taxon>Bacillaceae</taxon>
        <taxon>Heyndrickxia</taxon>
    </lineage>
</organism>
<dbReference type="PANTHER" id="PTHR20953">
    <property type="entry name" value="KINASE-RELATED"/>
    <property type="match status" value="1"/>
</dbReference>
<dbReference type="NCBIfam" id="TIGR02858">
    <property type="entry name" value="spore_III_AA"/>
    <property type="match status" value="1"/>
</dbReference>
<dbReference type="SMART" id="SM00382">
    <property type="entry name" value="AAA"/>
    <property type="match status" value="1"/>
</dbReference>
<keyword evidence="1" id="KW-0547">Nucleotide-binding</keyword>
<reference evidence="4 5" key="1">
    <citation type="submission" date="2015-09" db="EMBL/GenBank/DDBJ databases">
        <title>Genome sequencing project for genomic taxonomy and phylogenomics of Bacillus-like bacteria.</title>
        <authorList>
            <person name="Liu B."/>
            <person name="Wang J."/>
            <person name="Zhu Y."/>
            <person name="Liu G."/>
            <person name="Chen Q."/>
            <person name="Chen Z."/>
            <person name="Lan J."/>
            <person name="Che J."/>
            <person name="Ge C."/>
            <person name="Shi H."/>
            <person name="Pan Z."/>
            <person name="Liu X."/>
        </authorList>
    </citation>
    <scope>NUCLEOTIDE SEQUENCE [LARGE SCALE GENOMIC DNA]</scope>
    <source>
        <strain evidence="4 5">LMG 18435</strain>
    </source>
</reference>
<name>A0A0Q3WXC4_9BACI</name>
<dbReference type="Gene3D" id="3.40.50.300">
    <property type="entry name" value="P-loop containing nucleotide triphosphate hydrolases"/>
    <property type="match status" value="1"/>
</dbReference>
<dbReference type="InterPro" id="IPR027417">
    <property type="entry name" value="P-loop_NTPase"/>
</dbReference>
<dbReference type="OrthoDB" id="9768243at2"/>
<accession>A0A0Q3WXC4</accession>
<evidence type="ECO:0000256" key="1">
    <source>
        <dbReference type="ARBA" id="ARBA00022741"/>
    </source>
</evidence>
<sequence length="308" mass="34701">MENILALLPKTISGKIQELPTPIQDSLEEIRIRISRPLEVIARNEPLFLPYIVKEEDAEQFMNRIANHSFYTLDEELKKGYITVDGGHRVGLAGKVILENGYVKAIRNLSSFNIRIAKEKIGVAENFIPYLYQNRWHHTMIIGPPQTGKTTYLRDIARLISTGLKDKHIPPMKVGIVDERSEIAGCVRGVPQLQFGPRVDILDACPKAEGMMMMIRSMSPDVLIVDEIGREEDSTAIMEAINAGIILVMTTHGNSLEEIQKRPILKEILQLEVFERYIELSRMNGPGTIKKIRDGRGKELTFKAGVST</sequence>
<dbReference type="SUPFAM" id="SSF52540">
    <property type="entry name" value="P-loop containing nucleoside triphosphate hydrolases"/>
    <property type="match status" value="1"/>
</dbReference>
<dbReference type="STRING" id="157838.AN964_08750"/>
<evidence type="ECO:0000256" key="2">
    <source>
        <dbReference type="ARBA" id="ARBA00022840"/>
    </source>
</evidence>
<keyword evidence="2" id="KW-0067">ATP-binding</keyword>
<dbReference type="InterPro" id="IPR003593">
    <property type="entry name" value="AAA+_ATPase"/>
</dbReference>
<comment type="caution">
    <text evidence="4">The sequence shown here is derived from an EMBL/GenBank/DDBJ whole genome shotgun (WGS) entry which is preliminary data.</text>
</comment>